<organism evidence="3 4">
    <name type="scientific">Corynebacterium occultum</name>
    <dbReference type="NCBI Taxonomy" id="2675219"/>
    <lineage>
        <taxon>Bacteria</taxon>
        <taxon>Bacillati</taxon>
        <taxon>Actinomycetota</taxon>
        <taxon>Actinomycetes</taxon>
        <taxon>Mycobacteriales</taxon>
        <taxon>Corynebacteriaceae</taxon>
        <taxon>Corynebacterium</taxon>
    </lineage>
</organism>
<name>A0A6B8W092_9CORY</name>
<dbReference type="RefSeq" id="WP_156232319.1">
    <property type="nucleotide sequence ID" value="NZ_CP046455.1"/>
</dbReference>
<evidence type="ECO:0000313" key="3">
    <source>
        <dbReference type="EMBL" id="QGU08649.1"/>
    </source>
</evidence>
<keyword evidence="1" id="KW-1133">Transmembrane helix</keyword>
<feature type="transmembrane region" description="Helical" evidence="1">
    <location>
        <begin position="72"/>
        <end position="92"/>
    </location>
</feature>
<dbReference type="KEGG" id="cok:COCCU_13795"/>
<dbReference type="Proteomes" id="UP000424462">
    <property type="component" value="Chromosome"/>
</dbReference>
<dbReference type="AlphaFoldDB" id="A0A6B8W092"/>
<evidence type="ECO:0000313" key="4">
    <source>
        <dbReference type="Proteomes" id="UP000424462"/>
    </source>
</evidence>
<protein>
    <recommendedName>
        <fullName evidence="5">Secreted protein</fullName>
    </recommendedName>
</protein>
<keyword evidence="2" id="KW-0732">Signal</keyword>
<accession>A0A6B8W092</accession>
<evidence type="ECO:0000256" key="1">
    <source>
        <dbReference type="SAM" id="Phobius"/>
    </source>
</evidence>
<keyword evidence="4" id="KW-1185">Reference proteome</keyword>
<sequence precursor="true">MRSLRSASLALVTAGALVLTAAPAAMAQEDTSSVSSSGSSAVGDALGANESERAIWGSSKDSEQVTAFGSSWYAYTIAATVAAIAGGAYAAAPAINQFLAEQGLNLQIPTF</sequence>
<feature type="chain" id="PRO_5025596844" description="Secreted protein" evidence="2">
    <location>
        <begin position="28"/>
        <end position="111"/>
    </location>
</feature>
<feature type="signal peptide" evidence="2">
    <location>
        <begin position="1"/>
        <end position="27"/>
    </location>
</feature>
<gene>
    <name evidence="3" type="ORF">COCCU_13795</name>
</gene>
<dbReference type="EMBL" id="CP046455">
    <property type="protein sequence ID" value="QGU08649.1"/>
    <property type="molecule type" value="Genomic_DNA"/>
</dbReference>
<keyword evidence="1" id="KW-0812">Transmembrane</keyword>
<proteinExistence type="predicted"/>
<reference evidence="3 4" key="1">
    <citation type="submission" date="2019-11" db="EMBL/GenBank/DDBJ databases">
        <title>Complete genome sequence of Corynebacterium kalinowskii 1959, a novel Corynebacterium species isolated from soil of a small paddock in Vilsendorf, Germany.</title>
        <authorList>
            <person name="Schaffert L."/>
            <person name="Ruwe M."/>
            <person name="Milse J."/>
            <person name="Hanuschka K."/>
            <person name="Ortseifen V."/>
            <person name="Droste J."/>
            <person name="Brandt D."/>
            <person name="Schlueter L."/>
            <person name="Kutter Y."/>
            <person name="Vinke S."/>
            <person name="Viehoefer P."/>
            <person name="Jacob L."/>
            <person name="Luebke N.-C."/>
            <person name="Schulte-Berndt E."/>
            <person name="Hain C."/>
            <person name="Linder M."/>
            <person name="Schmidt P."/>
            <person name="Wollenschlaeger L."/>
            <person name="Luttermann T."/>
            <person name="Thieme E."/>
            <person name="Hassa J."/>
            <person name="Haak M."/>
            <person name="Wittchen M."/>
            <person name="Mentz A."/>
            <person name="Persicke M."/>
            <person name="Busche T."/>
            <person name="Ruckert C."/>
        </authorList>
    </citation>
    <scope>NUCLEOTIDE SEQUENCE [LARGE SCALE GENOMIC DNA]</scope>
    <source>
        <strain evidence="3 4">2039</strain>
    </source>
</reference>
<evidence type="ECO:0000256" key="2">
    <source>
        <dbReference type="SAM" id="SignalP"/>
    </source>
</evidence>
<keyword evidence="1" id="KW-0472">Membrane</keyword>
<evidence type="ECO:0008006" key="5">
    <source>
        <dbReference type="Google" id="ProtNLM"/>
    </source>
</evidence>